<dbReference type="EMBL" id="VIIS01001907">
    <property type="protein sequence ID" value="KAF0291085.1"/>
    <property type="molecule type" value="Genomic_DNA"/>
</dbReference>
<evidence type="ECO:0000256" key="8">
    <source>
        <dbReference type="ARBA" id="ARBA00022660"/>
    </source>
</evidence>
<sequence length="404" mass="46461">MALHCLAAVARCCRVQPLPLSSAAAGLPAVQAALISGKTMRGGPKSWIKEPWPYKERPYRGLKSFFDTTRSRWDENTRLIVVEGPPAAGKEVVARALAEEFEMQYMPAASGDLVYINDYGYDLRQLNDKLPHKLKLLQIDDFLKNPYDSRMGSFQINWFEFKLSQYIDALAHLMNTGQGVVMNKCVLSDFVYMEAMCNAGFVSRGVRSVYREIAQQCMPFLQRPHLVVYLDIPVAEVQKRIKARARPSEVGSPALTDQFLQSLEATYKESWLKSISEHSEVLTYDVSQETIVEHMVDDIEKLNFEQYGFQTDKMSDWNRKSDDEWDACRTQYTNYKDHLMHNMLVPRFDVPELMAEQEDMKVFYELYHETAPGQKYRFGFNPSMGDSVLFKLGDGGKYRDTTKY</sequence>
<comment type="cofactor">
    <cofactor evidence="1 13">
        <name>FAD</name>
        <dbReference type="ChEBI" id="CHEBI:57692"/>
    </cofactor>
</comment>
<dbReference type="InterPro" id="IPR050566">
    <property type="entry name" value="Deoxyribonucleoside_kinase"/>
</dbReference>
<evidence type="ECO:0000256" key="6">
    <source>
        <dbReference type="ARBA" id="ARBA00022448"/>
    </source>
</evidence>
<gene>
    <name evidence="15" type="primary">ND-42</name>
    <name evidence="15" type="ORF">FJT64_010753</name>
</gene>
<feature type="domain" description="Deoxynucleoside kinase" evidence="14">
    <location>
        <begin position="80"/>
        <end position="291"/>
    </location>
</feature>
<evidence type="ECO:0000256" key="7">
    <source>
        <dbReference type="ARBA" id="ARBA00022630"/>
    </source>
</evidence>
<keyword evidence="8 13" id="KW-0679">Respiratory chain</keyword>
<dbReference type="Pfam" id="PF01712">
    <property type="entry name" value="dNK"/>
    <property type="match status" value="1"/>
</dbReference>
<dbReference type="SUPFAM" id="SSF52540">
    <property type="entry name" value="P-loop containing nucleoside triphosphate hydrolases"/>
    <property type="match status" value="1"/>
</dbReference>
<keyword evidence="6 13" id="KW-0813">Transport</keyword>
<evidence type="ECO:0000256" key="13">
    <source>
        <dbReference type="PIRNR" id="PIRNR000543"/>
    </source>
</evidence>
<protein>
    <recommendedName>
        <fullName evidence="5 13">NADH dehydrogenase [ubiquinone] 1 alpha subcomplex subunit 10, mitochondrial</fullName>
    </recommendedName>
</protein>
<dbReference type="InterPro" id="IPR027417">
    <property type="entry name" value="P-loop_NTPase"/>
</dbReference>
<evidence type="ECO:0000256" key="9">
    <source>
        <dbReference type="ARBA" id="ARBA00022827"/>
    </source>
</evidence>
<dbReference type="InterPro" id="IPR031314">
    <property type="entry name" value="DNK_dom"/>
</dbReference>
<accession>A0A6A4VBC3</accession>
<comment type="subcellular location">
    <subcellularLocation>
        <location evidence="3 13">Mitochondrion matrix</location>
    </subcellularLocation>
</comment>
<evidence type="ECO:0000313" key="16">
    <source>
        <dbReference type="Proteomes" id="UP000440578"/>
    </source>
</evidence>
<evidence type="ECO:0000256" key="12">
    <source>
        <dbReference type="ARBA" id="ARBA00023128"/>
    </source>
</evidence>
<dbReference type="OrthoDB" id="17400at2759"/>
<dbReference type="PANTHER" id="PTHR10513:SF15">
    <property type="entry name" value="NADH DEHYDROGENASE [UBIQUINONE] 1 ALPHA SUBCOMPLEX SUBUNIT 10, MITOCHONDRIAL"/>
    <property type="match status" value="1"/>
</dbReference>
<dbReference type="AlphaFoldDB" id="A0A6A4VBC3"/>
<keyword evidence="11 13" id="KW-0249">Electron transport</keyword>
<comment type="similarity">
    <text evidence="4 13">Belongs to the complex I NDUFA10 subunit family.</text>
</comment>
<evidence type="ECO:0000313" key="15">
    <source>
        <dbReference type="EMBL" id="KAF0291085.1"/>
    </source>
</evidence>
<dbReference type="GO" id="GO:0005759">
    <property type="term" value="C:mitochondrial matrix"/>
    <property type="evidence" value="ECO:0007669"/>
    <property type="project" value="UniProtKB-SubCell"/>
</dbReference>
<evidence type="ECO:0000259" key="14">
    <source>
        <dbReference type="Pfam" id="PF01712"/>
    </source>
</evidence>
<keyword evidence="9 13" id="KW-0274">FAD</keyword>
<keyword evidence="10" id="KW-0809">Transit peptide</keyword>
<evidence type="ECO:0000256" key="10">
    <source>
        <dbReference type="ARBA" id="ARBA00022946"/>
    </source>
</evidence>
<dbReference type="InterPro" id="IPR015828">
    <property type="entry name" value="NDUFA10"/>
</dbReference>
<dbReference type="PANTHER" id="PTHR10513">
    <property type="entry name" value="DEOXYNUCLEOSIDE KINASE"/>
    <property type="match status" value="1"/>
</dbReference>
<dbReference type="Gene3D" id="3.40.50.300">
    <property type="entry name" value="P-loop containing nucleotide triphosphate hydrolases"/>
    <property type="match status" value="1"/>
</dbReference>
<evidence type="ECO:0000256" key="3">
    <source>
        <dbReference type="ARBA" id="ARBA00004305"/>
    </source>
</evidence>
<evidence type="ECO:0000256" key="4">
    <source>
        <dbReference type="ARBA" id="ARBA00008606"/>
    </source>
</evidence>
<comment type="caution">
    <text evidence="15">The sequence shown here is derived from an EMBL/GenBank/DDBJ whole genome shotgun (WGS) entry which is preliminary data.</text>
</comment>
<keyword evidence="7 13" id="KW-0285">Flavoprotein</keyword>
<comment type="function">
    <text evidence="2 13">Accessory subunit of the mitochondrial membrane respiratory chain NADH dehydrogenase (Complex I), that is believed not to be involved in catalysis. Complex I functions in the transfer of electrons from NADH to the respiratory chain. The immediate electron acceptor for the enzyme is believed to be ubiquinone.</text>
</comment>
<dbReference type="PIRSF" id="PIRSF000543">
    <property type="entry name" value="NADH_UQ_42KD"/>
    <property type="match status" value="1"/>
</dbReference>
<reference evidence="15 16" key="1">
    <citation type="submission" date="2019-07" db="EMBL/GenBank/DDBJ databases">
        <title>Draft genome assembly of a fouling barnacle, Amphibalanus amphitrite (Darwin, 1854): The first reference genome for Thecostraca.</title>
        <authorList>
            <person name="Kim W."/>
        </authorList>
    </citation>
    <scope>NUCLEOTIDE SEQUENCE [LARGE SCALE GENOMIC DNA]</scope>
    <source>
        <strain evidence="15">SNU_AA5</strain>
        <tissue evidence="15">Soma without cirri and trophi</tissue>
    </source>
</reference>
<evidence type="ECO:0000256" key="2">
    <source>
        <dbReference type="ARBA" id="ARBA00003195"/>
    </source>
</evidence>
<evidence type="ECO:0000256" key="5">
    <source>
        <dbReference type="ARBA" id="ARBA00017279"/>
    </source>
</evidence>
<keyword evidence="12 13" id="KW-0496">Mitochondrion</keyword>
<evidence type="ECO:0000256" key="11">
    <source>
        <dbReference type="ARBA" id="ARBA00022982"/>
    </source>
</evidence>
<evidence type="ECO:0000256" key="1">
    <source>
        <dbReference type="ARBA" id="ARBA00001974"/>
    </source>
</evidence>
<name>A0A6A4VBC3_AMPAM</name>
<keyword evidence="16" id="KW-1185">Reference proteome</keyword>
<dbReference type="GO" id="GO:0006120">
    <property type="term" value="P:mitochondrial electron transport, NADH to ubiquinone"/>
    <property type="evidence" value="ECO:0007669"/>
    <property type="project" value="InterPro"/>
</dbReference>
<keyword evidence="15" id="KW-0830">Ubiquinone</keyword>
<proteinExistence type="inferred from homology"/>
<dbReference type="Proteomes" id="UP000440578">
    <property type="component" value="Unassembled WGS sequence"/>
</dbReference>
<organism evidence="15 16">
    <name type="scientific">Amphibalanus amphitrite</name>
    <name type="common">Striped barnacle</name>
    <name type="synonym">Balanus amphitrite</name>
    <dbReference type="NCBI Taxonomy" id="1232801"/>
    <lineage>
        <taxon>Eukaryota</taxon>
        <taxon>Metazoa</taxon>
        <taxon>Ecdysozoa</taxon>
        <taxon>Arthropoda</taxon>
        <taxon>Crustacea</taxon>
        <taxon>Multicrustacea</taxon>
        <taxon>Cirripedia</taxon>
        <taxon>Thoracica</taxon>
        <taxon>Thoracicalcarea</taxon>
        <taxon>Balanomorpha</taxon>
        <taxon>Balanoidea</taxon>
        <taxon>Balanidae</taxon>
        <taxon>Amphibalaninae</taxon>
        <taxon>Amphibalanus</taxon>
    </lineage>
</organism>